<sequence length="99" mass="11352">MAIYSIRTDQEINWGAKGTERILQNIVNLLNTFKYEVAYDRVLGTNPDNVDLPNDKVIGGIISETYDLIEQYEPRATIIEVEVLWEGDKLVRKVVLIVE</sequence>
<protein>
    <submittedName>
        <fullName evidence="1">Putative lysozyme</fullName>
    </submittedName>
</protein>
<proteinExistence type="predicted"/>
<evidence type="ECO:0000313" key="2">
    <source>
        <dbReference type="Proteomes" id="UP000036756"/>
    </source>
</evidence>
<dbReference type="OrthoDB" id="2739807at2"/>
<dbReference type="EMBL" id="LFVU01000003">
    <property type="protein sequence ID" value="KMT23015.1"/>
    <property type="molecule type" value="Genomic_DNA"/>
</dbReference>
<keyword evidence="2" id="KW-1185">Reference proteome</keyword>
<dbReference type="AlphaFoldDB" id="A0A0J8DAG7"/>
<dbReference type="Proteomes" id="UP000036756">
    <property type="component" value="Unassembled WGS sequence"/>
</dbReference>
<organism evidence="1 2">
    <name type="scientific">Clostridium cylindrosporum DSM 605</name>
    <dbReference type="NCBI Taxonomy" id="1121307"/>
    <lineage>
        <taxon>Bacteria</taxon>
        <taxon>Bacillati</taxon>
        <taxon>Bacillota</taxon>
        <taxon>Clostridia</taxon>
        <taxon>Eubacteriales</taxon>
        <taxon>Clostridiaceae</taxon>
        <taxon>Clostridium</taxon>
    </lineage>
</organism>
<gene>
    <name evidence="1" type="ORF">CLCY_7c00620</name>
</gene>
<accession>A0A0J8DAG7</accession>
<dbReference type="PATRIC" id="fig|1121307.3.peg.2344"/>
<dbReference type="RefSeq" id="WP_048569401.1">
    <property type="nucleotide sequence ID" value="NZ_LFVU01000003.1"/>
</dbReference>
<dbReference type="SUPFAM" id="SSF160719">
    <property type="entry name" value="gpW/gp25-like"/>
    <property type="match status" value="1"/>
</dbReference>
<name>A0A0J8DAG7_CLOCY</name>
<comment type="caution">
    <text evidence="1">The sequence shown here is derived from an EMBL/GenBank/DDBJ whole genome shotgun (WGS) entry which is preliminary data.</text>
</comment>
<reference evidence="1 2" key="1">
    <citation type="submission" date="2015-06" db="EMBL/GenBank/DDBJ databases">
        <title>Draft genome sequence of the purine-degrading Clostridium cylindrosporum HC-1 (DSM 605).</title>
        <authorList>
            <person name="Poehlein A."/>
            <person name="Schiel-Bengelsdorf B."/>
            <person name="Bengelsdorf F."/>
            <person name="Daniel R."/>
            <person name="Duerre P."/>
        </authorList>
    </citation>
    <scope>NUCLEOTIDE SEQUENCE [LARGE SCALE GENOMIC DNA]</scope>
    <source>
        <strain evidence="1 2">DSM 605</strain>
    </source>
</reference>
<dbReference type="STRING" id="1121307.CLCY_7c00620"/>
<evidence type="ECO:0000313" key="1">
    <source>
        <dbReference type="EMBL" id="KMT23015.1"/>
    </source>
</evidence>
<dbReference type="Gene3D" id="3.10.450.40">
    <property type="match status" value="1"/>
</dbReference>